<name>A0A9W7GL01_9STRA</name>
<accession>A0A9W7GL01</accession>
<evidence type="ECO:0000256" key="7">
    <source>
        <dbReference type="SAM" id="MobiDB-lite"/>
    </source>
</evidence>
<evidence type="ECO:0000313" key="9">
    <source>
        <dbReference type="EMBL" id="GMI45948.1"/>
    </source>
</evidence>
<evidence type="ECO:0000256" key="6">
    <source>
        <dbReference type="ARBA" id="ARBA00029555"/>
    </source>
</evidence>
<dbReference type="EMBL" id="BRYA01000273">
    <property type="protein sequence ID" value="GMI45948.1"/>
    <property type="molecule type" value="Genomic_DNA"/>
</dbReference>
<evidence type="ECO:0000256" key="3">
    <source>
        <dbReference type="ARBA" id="ARBA00023212"/>
    </source>
</evidence>
<sequence length="644" mass="72008">MSYTRTVEQRAYDHLYDPVYTTPATGLYRESNPAVKAAAQPGNDVSGTSRHKYFKQPIVPHLHAVAPEVLLAPTAKENPLMPSMENDEPLTKAVGVQTKYRDSEAQTAPYTPQFVVNEDAEEPEVMMLDNLTSLPVGLKEVTMIERAREKRALNAALPPITDEASLDLRKRLMEQQELREFMIREEEFDAMREKRLEVLRKAIDERDASNEFLAEQRVEALRQRMMEDRDKTINHIQQRRIKALRKLSKARKDMPIVGGFNSHKSRDIIGEYSDYSSTVYAPIRRAGNAIDKGGEKYDVLSKTAPLSNLDTLAAMENTIPAKLLKTKIVKPNKNGTVIKTAADRKNLALASDLELMERTIIEGMGKANETLSSKAKALAATFTANRPSPKKRLERPPTPTIPEVDDNATSKDMAILLLQRLLRGRAVQNTMFEGKERRIELIKELRASEGIVEEPDAALRPTTVERKTAVREAALDTVAGETSSALFDFLAKDLVRKEEKDKLQAMAEKAETERKKREIMEGGKRQAEELLRDREDEAFRQVTRVHHSTAVSFVEGLMQQALDKVVQDVVMKMLKGGDGASVIRDTRGEAVEHMAKELVGSFLEPSAAAIAEMAKATETDARITAAATETVDQIMTDVTKNSTM</sequence>
<feature type="region of interest" description="Disordered" evidence="7">
    <location>
        <begin position="384"/>
        <end position="406"/>
    </location>
</feature>
<dbReference type="PANTHER" id="PTHR22455:SF10">
    <property type="entry name" value="CILIA- AND FLAGELLA-ASSOCIATED PROTEIN 91"/>
    <property type="match status" value="1"/>
</dbReference>
<dbReference type="OrthoDB" id="567787at2759"/>
<feature type="domain" description="CFAP91" evidence="8">
    <location>
        <begin position="96"/>
        <end position="246"/>
    </location>
</feature>
<evidence type="ECO:0000313" key="10">
    <source>
        <dbReference type="Proteomes" id="UP001165065"/>
    </source>
</evidence>
<keyword evidence="10" id="KW-1185">Reference proteome</keyword>
<dbReference type="PANTHER" id="PTHR22455">
    <property type="entry name" value="CILIA- AND FLAGELLA-ASSOCIATED PROTEIN 91"/>
    <property type="match status" value="1"/>
</dbReference>
<protein>
    <recommendedName>
        <fullName evidence="6">Cilia- and flagella-associated protein 91</fullName>
    </recommendedName>
</protein>
<dbReference type="Proteomes" id="UP001165065">
    <property type="component" value="Unassembled WGS sequence"/>
</dbReference>
<keyword evidence="2" id="KW-0963">Cytoplasm</keyword>
<evidence type="ECO:0000256" key="4">
    <source>
        <dbReference type="ARBA" id="ARBA00023273"/>
    </source>
</evidence>
<gene>
    <name evidence="9" type="ORF">TrCOL_g656</name>
</gene>
<evidence type="ECO:0000259" key="8">
    <source>
        <dbReference type="Pfam" id="PF14738"/>
    </source>
</evidence>
<evidence type="ECO:0000256" key="5">
    <source>
        <dbReference type="ARBA" id="ARBA00029468"/>
    </source>
</evidence>
<comment type="subcellular location">
    <subcellularLocation>
        <location evidence="1">Cytoplasm</location>
        <location evidence="1">Cytoskeleton</location>
        <location evidence="1">Cilium axoneme</location>
    </subcellularLocation>
</comment>
<dbReference type="AlphaFoldDB" id="A0A9W7GL01"/>
<dbReference type="GO" id="GO:0005930">
    <property type="term" value="C:axoneme"/>
    <property type="evidence" value="ECO:0007669"/>
    <property type="project" value="UniProtKB-SubCell"/>
</dbReference>
<keyword evidence="4" id="KW-0966">Cell projection</keyword>
<dbReference type="Pfam" id="PF14738">
    <property type="entry name" value="CFAP91"/>
    <property type="match status" value="1"/>
</dbReference>
<comment type="similarity">
    <text evidence="5">Belongs to the CFAP91 family.</text>
</comment>
<keyword evidence="3" id="KW-0206">Cytoskeleton</keyword>
<dbReference type="InterPro" id="IPR026720">
    <property type="entry name" value="CFAP91"/>
</dbReference>
<comment type="caution">
    <text evidence="9">The sequence shown here is derived from an EMBL/GenBank/DDBJ whole genome shotgun (WGS) entry which is preliminary data.</text>
</comment>
<evidence type="ECO:0000256" key="2">
    <source>
        <dbReference type="ARBA" id="ARBA00022490"/>
    </source>
</evidence>
<dbReference type="InterPro" id="IPR032840">
    <property type="entry name" value="CFAP91_dom"/>
</dbReference>
<organism evidence="9 10">
    <name type="scientific">Triparma columacea</name>
    <dbReference type="NCBI Taxonomy" id="722753"/>
    <lineage>
        <taxon>Eukaryota</taxon>
        <taxon>Sar</taxon>
        <taxon>Stramenopiles</taxon>
        <taxon>Ochrophyta</taxon>
        <taxon>Bolidophyceae</taxon>
        <taxon>Parmales</taxon>
        <taxon>Triparmaceae</taxon>
        <taxon>Triparma</taxon>
    </lineage>
</organism>
<proteinExistence type="inferred from homology"/>
<evidence type="ECO:0000256" key="1">
    <source>
        <dbReference type="ARBA" id="ARBA00004430"/>
    </source>
</evidence>
<reference evidence="10" key="1">
    <citation type="journal article" date="2023" name="Commun. Biol.">
        <title>Genome analysis of Parmales, the sister group of diatoms, reveals the evolutionary specialization of diatoms from phago-mixotrophs to photoautotrophs.</title>
        <authorList>
            <person name="Ban H."/>
            <person name="Sato S."/>
            <person name="Yoshikawa S."/>
            <person name="Yamada K."/>
            <person name="Nakamura Y."/>
            <person name="Ichinomiya M."/>
            <person name="Sato N."/>
            <person name="Blanc-Mathieu R."/>
            <person name="Endo H."/>
            <person name="Kuwata A."/>
            <person name="Ogata H."/>
        </authorList>
    </citation>
    <scope>NUCLEOTIDE SEQUENCE [LARGE SCALE GENOMIC DNA]</scope>
</reference>